<reference evidence="2" key="1">
    <citation type="submission" date="2020-12" db="EMBL/GenBank/DDBJ databases">
        <title>Sedimentitalea sp. nov., isolated from sand in Incheon.</title>
        <authorList>
            <person name="Kim W."/>
        </authorList>
    </citation>
    <scope>NUCLEOTIDE SEQUENCE</scope>
    <source>
        <strain evidence="2">CAU 1593</strain>
    </source>
</reference>
<dbReference type="InterPro" id="IPR010869">
    <property type="entry name" value="DUF1501"/>
</dbReference>
<accession>A0A8J7LRI4</accession>
<proteinExistence type="predicted"/>
<protein>
    <submittedName>
        <fullName evidence="2">DUF1501 domain-containing protein</fullName>
    </submittedName>
</protein>
<gene>
    <name evidence="2" type="ORF">JF290_05210</name>
</gene>
<dbReference type="Proteomes" id="UP000619079">
    <property type="component" value="Unassembled WGS sequence"/>
</dbReference>
<feature type="signal peptide" evidence="1">
    <location>
        <begin position="1"/>
        <end position="22"/>
    </location>
</feature>
<evidence type="ECO:0000313" key="3">
    <source>
        <dbReference type="Proteomes" id="UP000619079"/>
    </source>
</evidence>
<dbReference type="Pfam" id="PF07394">
    <property type="entry name" value="DUF1501"/>
    <property type="match status" value="1"/>
</dbReference>
<evidence type="ECO:0000313" key="2">
    <source>
        <dbReference type="EMBL" id="MBJ6370914.1"/>
    </source>
</evidence>
<dbReference type="EMBL" id="JAELVR010000003">
    <property type="protein sequence ID" value="MBJ6370914.1"/>
    <property type="molecule type" value="Genomic_DNA"/>
</dbReference>
<name>A0A8J7LRI4_9RHOB</name>
<dbReference type="RefSeq" id="WP_199023708.1">
    <property type="nucleotide sequence ID" value="NZ_JAELVR010000003.1"/>
</dbReference>
<comment type="caution">
    <text evidence="2">The sequence shown here is derived from an EMBL/GenBank/DDBJ whole genome shotgun (WGS) entry which is preliminary data.</text>
</comment>
<feature type="chain" id="PRO_5035276388" evidence="1">
    <location>
        <begin position="23"/>
        <end position="389"/>
    </location>
</feature>
<dbReference type="AlphaFoldDB" id="A0A8J7LRI4"/>
<dbReference type="InterPro" id="IPR006311">
    <property type="entry name" value="TAT_signal"/>
</dbReference>
<keyword evidence="3" id="KW-1185">Reference proteome</keyword>
<sequence length="389" mass="41077">MSPTLNRRAFLSRSALVGCSLAASPLLTRVSFAAAPWEGRLVVIILRGGMDGLDVVQPHGAPEFAALRQGLSAGPAGGAVDLDGFFALHPALSPLMPLWRAGDLGFVHAVSTPYRDKRSHFDGQDLLEAGTSSLEGVRDGWLNRMLTLLPGVEARTAFAIGQGEMKLLAGPAPVADWSPDADLAISSQALRLADLVMQEDPALHAALAEATMLSADGDAATGKARPHVRIADFAAEQLRGETRVASFSINGWDTHNRQDRALSRALERLGDTILALRDGVGPEIWQKTAIIAMTEFGRTVRVNGTGGTDHGTGGAMVLAGGAIRGGRVYGDWPGLAEADLYDRRDLMPTGDVRAPAAWIMRALTGLDRTALDGTVFPGLDMGRDPGLLL</sequence>
<evidence type="ECO:0000256" key="1">
    <source>
        <dbReference type="SAM" id="SignalP"/>
    </source>
</evidence>
<organism evidence="2 3">
    <name type="scientific">Sedimentitalea arenosa</name>
    <dbReference type="NCBI Taxonomy" id="2798803"/>
    <lineage>
        <taxon>Bacteria</taxon>
        <taxon>Pseudomonadati</taxon>
        <taxon>Pseudomonadota</taxon>
        <taxon>Alphaproteobacteria</taxon>
        <taxon>Rhodobacterales</taxon>
        <taxon>Paracoccaceae</taxon>
        <taxon>Sedimentitalea</taxon>
    </lineage>
</organism>
<dbReference type="PANTHER" id="PTHR43737">
    <property type="entry name" value="BLL7424 PROTEIN"/>
    <property type="match status" value="1"/>
</dbReference>
<keyword evidence="1" id="KW-0732">Signal</keyword>
<dbReference type="PROSITE" id="PS51318">
    <property type="entry name" value="TAT"/>
    <property type="match status" value="1"/>
</dbReference>
<dbReference type="PANTHER" id="PTHR43737:SF1">
    <property type="entry name" value="DUF1501 DOMAIN-CONTAINING PROTEIN"/>
    <property type="match status" value="1"/>
</dbReference>